<accession>A0AAW1AKL1</accession>
<evidence type="ECO:0000313" key="2">
    <source>
        <dbReference type="Proteomes" id="UP001432146"/>
    </source>
</evidence>
<dbReference type="AlphaFoldDB" id="A0AAW1AKL1"/>
<sequence>MKGDGTMEIRWKAESVAGNALRSVFPGTIGYSGSDFKPPSLPPDTMADNLTVLGARRRISDRAARFDDEGDLSIFVVGETTTENGRPMLWRYREIYNMWDKCAFGRITRGC</sequence>
<gene>
    <name evidence="1" type="ORF">QLX08_000967</name>
</gene>
<dbReference type="Proteomes" id="UP001432146">
    <property type="component" value="Unassembled WGS sequence"/>
</dbReference>
<keyword evidence="2" id="KW-1185">Reference proteome</keyword>
<dbReference type="EMBL" id="JAWNGG020000012">
    <property type="protein sequence ID" value="KAK9309343.1"/>
    <property type="molecule type" value="Genomic_DNA"/>
</dbReference>
<organism evidence="1 2">
    <name type="scientific">Tetragonisca angustula</name>
    <dbReference type="NCBI Taxonomy" id="166442"/>
    <lineage>
        <taxon>Eukaryota</taxon>
        <taxon>Metazoa</taxon>
        <taxon>Ecdysozoa</taxon>
        <taxon>Arthropoda</taxon>
        <taxon>Hexapoda</taxon>
        <taxon>Insecta</taxon>
        <taxon>Pterygota</taxon>
        <taxon>Neoptera</taxon>
        <taxon>Endopterygota</taxon>
        <taxon>Hymenoptera</taxon>
        <taxon>Apocrita</taxon>
        <taxon>Aculeata</taxon>
        <taxon>Apoidea</taxon>
        <taxon>Anthophila</taxon>
        <taxon>Apidae</taxon>
        <taxon>Tetragonisca</taxon>
    </lineage>
</organism>
<evidence type="ECO:0000313" key="1">
    <source>
        <dbReference type="EMBL" id="KAK9309343.1"/>
    </source>
</evidence>
<reference evidence="1 2" key="1">
    <citation type="submission" date="2024-05" db="EMBL/GenBank/DDBJ databases">
        <title>The nuclear and mitochondrial genome assemblies of Tetragonisca angustula (Apidae: Meliponini), a tiny yet remarkable pollinator in the Neotropics.</title>
        <authorList>
            <person name="Ferrari R."/>
            <person name="Ricardo P.C."/>
            <person name="Dias F.C."/>
            <person name="Araujo N.S."/>
            <person name="Soares D.O."/>
            <person name="Zhou Q.-S."/>
            <person name="Zhu C.-D."/>
            <person name="Coutinho L."/>
            <person name="Airas M.C."/>
            <person name="Batista T.M."/>
        </authorList>
    </citation>
    <scope>NUCLEOTIDE SEQUENCE [LARGE SCALE GENOMIC DNA]</scope>
    <source>
        <strain evidence="1">ASF017062</strain>
        <tissue evidence="1">Abdomen</tissue>
    </source>
</reference>
<name>A0AAW1AKL1_9HYME</name>
<comment type="caution">
    <text evidence="1">The sequence shown here is derived from an EMBL/GenBank/DDBJ whole genome shotgun (WGS) entry which is preliminary data.</text>
</comment>
<proteinExistence type="predicted"/>
<protein>
    <submittedName>
        <fullName evidence="1">Uncharacterized protein</fullName>
    </submittedName>
</protein>